<evidence type="ECO:0000256" key="1">
    <source>
        <dbReference type="SAM" id="MobiDB-lite"/>
    </source>
</evidence>
<gene>
    <name evidence="3" type="ORF">SAMN04488035_2248</name>
</gene>
<keyword evidence="2" id="KW-1133">Transmembrane helix</keyword>
<feature type="transmembrane region" description="Helical" evidence="2">
    <location>
        <begin position="59"/>
        <end position="80"/>
    </location>
</feature>
<reference evidence="4" key="1">
    <citation type="submission" date="2016-10" db="EMBL/GenBank/DDBJ databases">
        <authorList>
            <person name="Varghese N."/>
            <person name="Submissions S."/>
        </authorList>
    </citation>
    <scope>NUCLEOTIDE SEQUENCE [LARGE SCALE GENOMIC DNA]</scope>
    <source>
        <strain evidence="4">DSM 19083</strain>
    </source>
</reference>
<keyword evidence="4" id="KW-1185">Reference proteome</keyword>
<keyword evidence="2" id="KW-0812">Transmembrane</keyword>
<sequence length="88" mass="9803">MSDDRPTPAPEPDEPTEAARPGVHERWWWTGTFRAVLGAAVVIYQWPVISSGEAQVPNWILVAAGAAVVVWGVWVVLRAWREKEAQAR</sequence>
<protein>
    <submittedName>
        <fullName evidence="3">Uncharacterized protein</fullName>
    </submittedName>
</protein>
<organism evidence="3 4">
    <name type="scientific">Flavimobilis marinus</name>
    <dbReference type="NCBI Taxonomy" id="285351"/>
    <lineage>
        <taxon>Bacteria</taxon>
        <taxon>Bacillati</taxon>
        <taxon>Actinomycetota</taxon>
        <taxon>Actinomycetes</taxon>
        <taxon>Micrococcales</taxon>
        <taxon>Jonesiaceae</taxon>
        <taxon>Flavimobilis</taxon>
    </lineage>
</organism>
<evidence type="ECO:0000256" key="2">
    <source>
        <dbReference type="SAM" id="Phobius"/>
    </source>
</evidence>
<proteinExistence type="predicted"/>
<keyword evidence="2" id="KW-0472">Membrane</keyword>
<evidence type="ECO:0000313" key="3">
    <source>
        <dbReference type="EMBL" id="SFF27557.1"/>
    </source>
</evidence>
<dbReference type="EMBL" id="FONZ01000004">
    <property type="protein sequence ID" value="SFF27557.1"/>
    <property type="molecule type" value="Genomic_DNA"/>
</dbReference>
<dbReference type="RefSeq" id="WP_143073192.1">
    <property type="nucleotide sequence ID" value="NZ_BNAN01000004.1"/>
</dbReference>
<accession>A0A1I2HF67</accession>
<evidence type="ECO:0000313" key="4">
    <source>
        <dbReference type="Proteomes" id="UP000198520"/>
    </source>
</evidence>
<name>A0A1I2HF67_9MICO</name>
<dbReference type="Proteomes" id="UP000198520">
    <property type="component" value="Unassembled WGS sequence"/>
</dbReference>
<dbReference type="OrthoDB" id="5150310at2"/>
<feature type="region of interest" description="Disordered" evidence="1">
    <location>
        <begin position="1"/>
        <end position="21"/>
    </location>
</feature>
<feature type="transmembrane region" description="Helical" evidence="2">
    <location>
        <begin position="27"/>
        <end position="47"/>
    </location>
</feature>
<dbReference type="AlphaFoldDB" id="A0A1I2HF67"/>